<comment type="caution">
    <text evidence="2">The sequence shown here is derived from an EMBL/GenBank/DDBJ whole genome shotgun (WGS) entry which is preliminary data.</text>
</comment>
<dbReference type="InterPro" id="IPR001611">
    <property type="entry name" value="Leu-rich_rpt"/>
</dbReference>
<keyword evidence="3" id="KW-1185">Reference proteome</keyword>
<dbReference type="Proteomes" id="UP000604825">
    <property type="component" value="Unassembled WGS sequence"/>
</dbReference>
<keyword evidence="1" id="KW-0732">Signal</keyword>
<name>A0A811R4Y8_9POAL</name>
<dbReference type="SUPFAM" id="SSF52058">
    <property type="entry name" value="L domain-like"/>
    <property type="match status" value="1"/>
</dbReference>
<organism evidence="2 3">
    <name type="scientific">Miscanthus lutarioriparius</name>
    <dbReference type="NCBI Taxonomy" id="422564"/>
    <lineage>
        <taxon>Eukaryota</taxon>
        <taxon>Viridiplantae</taxon>
        <taxon>Streptophyta</taxon>
        <taxon>Embryophyta</taxon>
        <taxon>Tracheophyta</taxon>
        <taxon>Spermatophyta</taxon>
        <taxon>Magnoliopsida</taxon>
        <taxon>Liliopsida</taxon>
        <taxon>Poales</taxon>
        <taxon>Poaceae</taxon>
        <taxon>PACMAD clade</taxon>
        <taxon>Panicoideae</taxon>
        <taxon>Andropogonodae</taxon>
        <taxon>Andropogoneae</taxon>
        <taxon>Saccharinae</taxon>
        <taxon>Miscanthus</taxon>
    </lineage>
</organism>
<gene>
    <name evidence="2" type="ORF">NCGR_LOCUS48425</name>
</gene>
<dbReference type="EMBL" id="CAJGYO010000013">
    <property type="protein sequence ID" value="CAD6265120.1"/>
    <property type="molecule type" value="Genomic_DNA"/>
</dbReference>
<dbReference type="AlphaFoldDB" id="A0A811R4Y8"/>
<feature type="chain" id="PRO_5033019031" evidence="1">
    <location>
        <begin position="22"/>
        <end position="192"/>
    </location>
</feature>
<feature type="signal peptide" evidence="1">
    <location>
        <begin position="1"/>
        <end position="21"/>
    </location>
</feature>
<accession>A0A811R4Y8</accession>
<dbReference type="InterPro" id="IPR050994">
    <property type="entry name" value="At_inactive_RLKs"/>
</dbReference>
<dbReference type="InterPro" id="IPR032675">
    <property type="entry name" value="LRR_dom_sf"/>
</dbReference>
<evidence type="ECO:0000313" key="2">
    <source>
        <dbReference type="EMBL" id="CAD6265120.1"/>
    </source>
</evidence>
<evidence type="ECO:0000313" key="3">
    <source>
        <dbReference type="Proteomes" id="UP000604825"/>
    </source>
</evidence>
<sequence length="192" mass="19704">MHPCLPFLLLCLAAALPLASPTSNPDVALLLTKVKPALQGQRPNAQLACDAASSSRNLSLASDPALLLVSIRLPAAALAGRLPPDLGAFSALDSVYLAANALSGPVPLELGNAPSLSALDLAGNRLDGDLPTSIWNLCDRVTELRLHGNALTGAVPAPAGPNTTCDRLRVLDLGANRFSGGFPAFLTAFRGL</sequence>
<dbReference type="OrthoDB" id="1890790at2759"/>
<dbReference type="PANTHER" id="PTHR48010:SF58">
    <property type="entry name" value="RECEPTOR PROTEIN KINASE-LIKE PROTEIN ZAR1"/>
    <property type="match status" value="1"/>
</dbReference>
<reference evidence="2" key="1">
    <citation type="submission" date="2020-10" db="EMBL/GenBank/DDBJ databases">
        <authorList>
            <person name="Han B."/>
            <person name="Lu T."/>
            <person name="Zhao Q."/>
            <person name="Huang X."/>
            <person name="Zhao Y."/>
        </authorList>
    </citation>
    <scope>NUCLEOTIDE SEQUENCE</scope>
</reference>
<proteinExistence type="predicted"/>
<protein>
    <submittedName>
        <fullName evidence="2">Uncharacterized protein</fullName>
    </submittedName>
</protein>
<dbReference type="Gene3D" id="3.80.10.10">
    <property type="entry name" value="Ribonuclease Inhibitor"/>
    <property type="match status" value="1"/>
</dbReference>
<dbReference type="Pfam" id="PF00560">
    <property type="entry name" value="LRR_1"/>
    <property type="match status" value="2"/>
</dbReference>
<evidence type="ECO:0000256" key="1">
    <source>
        <dbReference type="SAM" id="SignalP"/>
    </source>
</evidence>
<dbReference type="PANTHER" id="PTHR48010">
    <property type="entry name" value="OS05G0588300 PROTEIN"/>
    <property type="match status" value="1"/>
</dbReference>